<name>A0ABM1UID6_MICOH</name>
<keyword evidence="2" id="KW-1185">Reference proteome</keyword>
<organism evidence="2 3">
    <name type="scientific">Microtus ochrogaster</name>
    <name type="common">Prairie vole</name>
    <dbReference type="NCBI Taxonomy" id="79684"/>
    <lineage>
        <taxon>Eukaryota</taxon>
        <taxon>Metazoa</taxon>
        <taxon>Chordata</taxon>
        <taxon>Craniata</taxon>
        <taxon>Vertebrata</taxon>
        <taxon>Euteleostomi</taxon>
        <taxon>Mammalia</taxon>
        <taxon>Eutheria</taxon>
        <taxon>Euarchontoglires</taxon>
        <taxon>Glires</taxon>
        <taxon>Rodentia</taxon>
        <taxon>Myomorpha</taxon>
        <taxon>Muroidea</taxon>
        <taxon>Cricetidae</taxon>
        <taxon>Arvicolinae</taxon>
        <taxon>Microtus</taxon>
    </lineage>
</organism>
<evidence type="ECO:0000313" key="3">
    <source>
        <dbReference type="RefSeq" id="XP_026641748.1"/>
    </source>
</evidence>
<gene>
    <name evidence="3" type="primary">LOC113457613</name>
</gene>
<sequence>MVLWAGQIALPPPFVRVTGPGLRRLASGSQIRRRWALGESRVLLVAFLQKTVSSDERRRREERARVGAFCLLWTPESWIPWRGFSPPSGFPHCRRDPFQELLGCGLAAEHRPLGLRLRRLLVRRSGETPSAVEGGSLGAAQAASGRDPRRQGASKPGGNSFFPHSAPRGMQAEKETAEAGQTLAGGGGNTKWLRVWSAPARTPSQFAGGFGAEGVRLLLSI</sequence>
<feature type="region of interest" description="Disordered" evidence="1">
    <location>
        <begin position="128"/>
        <end position="188"/>
    </location>
</feature>
<dbReference type="GeneID" id="113457613"/>
<accession>A0ABM1UID6</accession>
<reference evidence="3" key="1">
    <citation type="submission" date="2025-08" db="UniProtKB">
        <authorList>
            <consortium name="RefSeq"/>
        </authorList>
    </citation>
    <scope>IDENTIFICATION</scope>
</reference>
<evidence type="ECO:0000313" key="2">
    <source>
        <dbReference type="Proteomes" id="UP000694915"/>
    </source>
</evidence>
<protein>
    <submittedName>
        <fullName evidence="3">Uncharacterized protein LOC113457613</fullName>
    </submittedName>
</protein>
<dbReference type="Proteomes" id="UP000694915">
    <property type="component" value="Linkage group LG3"/>
</dbReference>
<proteinExistence type="predicted"/>
<evidence type="ECO:0000256" key="1">
    <source>
        <dbReference type="SAM" id="MobiDB-lite"/>
    </source>
</evidence>
<dbReference type="RefSeq" id="XP_026641748.1">
    <property type="nucleotide sequence ID" value="XM_026785947.1"/>
</dbReference>